<keyword evidence="10" id="KW-0997">Cell inner membrane</keyword>
<proteinExistence type="inferred from homology"/>
<accession>A0A2D2D4D2</accession>
<dbReference type="Proteomes" id="UP000230709">
    <property type="component" value="Chromosome"/>
</dbReference>
<protein>
    <recommendedName>
        <fullName evidence="10">Flagellar protein FliL</fullName>
    </recommendedName>
</protein>
<organism evidence="12 13">
    <name type="scientific">Methylosinus trichosporium (strain ATCC 35070 / NCIMB 11131 / UNIQEM 75 / OB3b)</name>
    <dbReference type="NCBI Taxonomy" id="595536"/>
    <lineage>
        <taxon>Bacteria</taxon>
        <taxon>Pseudomonadati</taxon>
        <taxon>Pseudomonadota</taxon>
        <taxon>Alphaproteobacteria</taxon>
        <taxon>Hyphomicrobiales</taxon>
        <taxon>Methylocystaceae</taxon>
        <taxon>Methylosinus</taxon>
    </lineage>
</organism>
<dbReference type="GO" id="GO:0006935">
    <property type="term" value="P:chemotaxis"/>
    <property type="evidence" value="ECO:0007669"/>
    <property type="project" value="UniProtKB-KW"/>
</dbReference>
<evidence type="ECO:0000313" key="13">
    <source>
        <dbReference type="Proteomes" id="UP000230709"/>
    </source>
</evidence>
<keyword evidence="9 10" id="KW-0472">Membrane</keyword>
<evidence type="ECO:0000256" key="9">
    <source>
        <dbReference type="ARBA" id="ARBA00023136"/>
    </source>
</evidence>
<dbReference type="STRING" id="595536.GCA_000178815_01241"/>
<evidence type="ECO:0000256" key="11">
    <source>
        <dbReference type="SAM" id="MobiDB-lite"/>
    </source>
</evidence>
<feature type="compositionally biased region" description="Low complexity" evidence="11">
    <location>
        <begin position="59"/>
        <end position="70"/>
    </location>
</feature>
<evidence type="ECO:0000256" key="6">
    <source>
        <dbReference type="ARBA" id="ARBA00022692"/>
    </source>
</evidence>
<reference evidence="13" key="1">
    <citation type="submission" date="2017-10" db="EMBL/GenBank/DDBJ databases">
        <title>Completed PacBio SMRT sequence of Methylosinus trichosporium OB3b reveals presence of a third large plasmid.</title>
        <authorList>
            <person name="Charles T.C."/>
            <person name="Lynch M.D.J."/>
            <person name="Heil J.R."/>
            <person name="Cheng J."/>
        </authorList>
    </citation>
    <scope>NUCLEOTIDE SEQUENCE [LARGE SCALE GENOMIC DNA]</scope>
    <source>
        <strain evidence="13">OB3b</strain>
    </source>
</reference>
<evidence type="ECO:0000313" key="12">
    <source>
        <dbReference type="EMBL" id="ATQ69870.1"/>
    </source>
</evidence>
<comment type="similarity">
    <text evidence="3 10">Belongs to the FliL family.</text>
</comment>
<evidence type="ECO:0000256" key="3">
    <source>
        <dbReference type="ARBA" id="ARBA00008281"/>
    </source>
</evidence>
<keyword evidence="7 10" id="KW-0283">Flagellar rotation</keyword>
<name>A0A2D2D4D2_METT3</name>
<dbReference type="EMBL" id="CP023737">
    <property type="protein sequence ID" value="ATQ69870.1"/>
    <property type="molecule type" value="Genomic_DNA"/>
</dbReference>
<dbReference type="InterPro" id="IPR005503">
    <property type="entry name" value="FliL"/>
</dbReference>
<keyword evidence="13" id="KW-1185">Reference proteome</keyword>
<evidence type="ECO:0000256" key="4">
    <source>
        <dbReference type="ARBA" id="ARBA00022475"/>
    </source>
</evidence>
<dbReference type="GO" id="GO:0009425">
    <property type="term" value="C:bacterial-type flagellum basal body"/>
    <property type="evidence" value="ECO:0007669"/>
    <property type="project" value="InterPro"/>
</dbReference>
<keyword evidence="5 10" id="KW-0145">Chemotaxis</keyword>
<evidence type="ECO:0000256" key="2">
    <source>
        <dbReference type="ARBA" id="ARBA00004162"/>
    </source>
</evidence>
<dbReference type="GO" id="GO:0005886">
    <property type="term" value="C:plasma membrane"/>
    <property type="evidence" value="ECO:0007669"/>
    <property type="project" value="UniProtKB-SubCell"/>
</dbReference>
<evidence type="ECO:0000256" key="1">
    <source>
        <dbReference type="ARBA" id="ARBA00002254"/>
    </source>
</evidence>
<comment type="subcellular location">
    <subcellularLocation>
        <location evidence="10">Cell inner membrane</location>
    </subcellularLocation>
    <subcellularLocation>
        <location evidence="2">Cell membrane</location>
        <topology evidence="2">Single-pass membrane protein</topology>
    </subcellularLocation>
</comment>
<keyword evidence="4" id="KW-1003">Cell membrane</keyword>
<evidence type="ECO:0000256" key="8">
    <source>
        <dbReference type="ARBA" id="ARBA00022989"/>
    </source>
</evidence>
<gene>
    <name evidence="12" type="ORF">CQW49_19760</name>
</gene>
<feature type="transmembrane region" description="Helical" evidence="10">
    <location>
        <begin position="20"/>
        <end position="42"/>
    </location>
</feature>
<keyword evidence="12" id="KW-0282">Flagellum</keyword>
<keyword evidence="8 10" id="KW-1133">Transmembrane helix</keyword>
<keyword evidence="12" id="KW-0966">Cell projection</keyword>
<sequence>MAGPSASSSPAPSSSSMQTVVALVVATLLAVGGGVFLGSTLVGDKPQAPAHGDEVKESAAAPAKPAAEPANKSHGGGHGSAAGAKEAPAPAPTPKWKLKELAPIVTNLSESEAGWVRLQAAIIYDMAALPEPDMLVSQVTADIVAYLRTMTLASIQGADGLRRLHEDLSERAAIRSEGHVRELIIQALVVQ</sequence>
<keyword evidence="12" id="KW-0969">Cilium</keyword>
<evidence type="ECO:0000256" key="7">
    <source>
        <dbReference type="ARBA" id="ARBA00022779"/>
    </source>
</evidence>
<evidence type="ECO:0000256" key="5">
    <source>
        <dbReference type="ARBA" id="ARBA00022500"/>
    </source>
</evidence>
<keyword evidence="6 10" id="KW-0812">Transmembrane</keyword>
<dbReference type="RefSeq" id="WP_003609582.1">
    <property type="nucleotide sequence ID" value="NZ_ADVE02000001.1"/>
</dbReference>
<dbReference type="AlphaFoldDB" id="A0A2D2D4D2"/>
<dbReference type="GO" id="GO:0071973">
    <property type="term" value="P:bacterial-type flagellum-dependent cell motility"/>
    <property type="evidence" value="ECO:0007669"/>
    <property type="project" value="InterPro"/>
</dbReference>
<evidence type="ECO:0000256" key="10">
    <source>
        <dbReference type="RuleBase" id="RU364125"/>
    </source>
</evidence>
<dbReference type="Pfam" id="PF03748">
    <property type="entry name" value="FliL"/>
    <property type="match status" value="1"/>
</dbReference>
<comment type="function">
    <text evidence="1 10">Controls the rotational direction of flagella during chemotaxis.</text>
</comment>
<feature type="region of interest" description="Disordered" evidence="11">
    <location>
        <begin position="45"/>
        <end position="93"/>
    </location>
</feature>
<dbReference type="KEGG" id="mtw:CQW49_19760"/>